<dbReference type="STRING" id="1503961.SAMN05421736_11289"/>
<reference evidence="2" key="1">
    <citation type="submission" date="2016-10" db="EMBL/GenBank/DDBJ databases">
        <authorList>
            <person name="Varghese N."/>
            <person name="Submissions S."/>
        </authorList>
    </citation>
    <scope>NUCLEOTIDE SEQUENCE [LARGE SCALE GENOMIC DNA]</scope>
    <source>
        <strain evidence="2">SP</strain>
    </source>
</reference>
<evidence type="ECO:0000313" key="1">
    <source>
        <dbReference type="EMBL" id="SDZ42243.1"/>
    </source>
</evidence>
<evidence type="ECO:0000313" key="2">
    <source>
        <dbReference type="Proteomes" id="UP000198935"/>
    </source>
</evidence>
<dbReference type="Proteomes" id="UP000198935">
    <property type="component" value="Unassembled WGS sequence"/>
</dbReference>
<keyword evidence="2" id="KW-1185">Reference proteome</keyword>
<name>A0A1H3SVW6_9BACI</name>
<proteinExistence type="predicted"/>
<accession>A0A1H3SVW6</accession>
<sequence length="40" mass="4695">MKHRIVNKQSFELIGMKERRHIDPHGAFVPGIDQTTHKNK</sequence>
<organism evidence="1 2">
    <name type="scientific">Evansella caseinilytica</name>
    <dbReference type="NCBI Taxonomy" id="1503961"/>
    <lineage>
        <taxon>Bacteria</taxon>
        <taxon>Bacillati</taxon>
        <taxon>Bacillota</taxon>
        <taxon>Bacilli</taxon>
        <taxon>Bacillales</taxon>
        <taxon>Bacillaceae</taxon>
        <taxon>Evansella</taxon>
    </lineage>
</organism>
<dbReference type="AlphaFoldDB" id="A0A1H3SVW6"/>
<gene>
    <name evidence="1" type="ORF">SAMN05421736_11289</name>
</gene>
<dbReference type="EMBL" id="FNPI01000012">
    <property type="protein sequence ID" value="SDZ42243.1"/>
    <property type="molecule type" value="Genomic_DNA"/>
</dbReference>
<protein>
    <submittedName>
        <fullName evidence="1">Uncharacterized protein</fullName>
    </submittedName>
</protein>